<accession>A0A1H1JWX2</accession>
<feature type="domain" description="ParB-like N-terminal" evidence="4">
    <location>
        <begin position="1"/>
        <end position="95"/>
    </location>
</feature>
<reference evidence="6" key="1">
    <citation type="submission" date="2016-10" db="EMBL/GenBank/DDBJ databases">
        <authorList>
            <person name="Varghese N."/>
            <person name="Submissions S."/>
        </authorList>
    </citation>
    <scope>NUCLEOTIDE SEQUENCE [LARGE SCALE GENOMIC DNA]</scope>
    <source>
        <strain evidence="6">GAS106B</strain>
    </source>
</reference>
<evidence type="ECO:0000259" key="4">
    <source>
        <dbReference type="SMART" id="SM00470"/>
    </source>
</evidence>
<evidence type="ECO:0000256" key="3">
    <source>
        <dbReference type="SAM" id="MobiDB-lite"/>
    </source>
</evidence>
<proteinExistence type="inferred from homology"/>
<dbReference type="Gene3D" id="3.90.1530.30">
    <property type="match status" value="1"/>
</dbReference>
<dbReference type="EMBL" id="FNKP01000004">
    <property type="protein sequence ID" value="SDR54543.1"/>
    <property type="molecule type" value="Genomic_DNA"/>
</dbReference>
<dbReference type="Pfam" id="PF02195">
    <property type="entry name" value="ParB_N"/>
    <property type="match status" value="1"/>
</dbReference>
<keyword evidence="6" id="KW-1185">Reference proteome</keyword>
<dbReference type="Pfam" id="PF17762">
    <property type="entry name" value="HTH_ParB"/>
    <property type="match status" value="1"/>
</dbReference>
<evidence type="ECO:0000256" key="2">
    <source>
        <dbReference type="ARBA" id="ARBA00022829"/>
    </source>
</evidence>
<dbReference type="InterPro" id="IPR003115">
    <property type="entry name" value="ParB_N"/>
</dbReference>
<dbReference type="GO" id="GO:0007059">
    <property type="term" value="P:chromosome segregation"/>
    <property type="evidence" value="ECO:0007669"/>
    <property type="project" value="UniProtKB-KW"/>
</dbReference>
<dbReference type="RefSeq" id="WP_074774149.1">
    <property type="nucleotide sequence ID" value="NZ_FNKP01000004.1"/>
</dbReference>
<feature type="region of interest" description="Disordered" evidence="3">
    <location>
        <begin position="346"/>
        <end position="373"/>
    </location>
</feature>
<dbReference type="NCBIfam" id="TIGR03734">
    <property type="entry name" value="PRTRC_parB"/>
    <property type="match status" value="1"/>
</dbReference>
<dbReference type="PANTHER" id="PTHR33375:SF1">
    <property type="entry name" value="CHROMOSOME-PARTITIONING PROTEIN PARB-RELATED"/>
    <property type="match status" value="1"/>
</dbReference>
<keyword evidence="2" id="KW-0159">Chromosome partition</keyword>
<dbReference type="InterPro" id="IPR022396">
    <property type="entry name" value="PRTRC_ParB"/>
</dbReference>
<dbReference type="SUPFAM" id="SSF110849">
    <property type="entry name" value="ParB/Sulfiredoxin"/>
    <property type="match status" value="1"/>
</dbReference>
<evidence type="ECO:0000313" key="6">
    <source>
        <dbReference type="Proteomes" id="UP000183487"/>
    </source>
</evidence>
<dbReference type="AlphaFoldDB" id="A0A1H1JWX2"/>
<dbReference type="SMART" id="SM00470">
    <property type="entry name" value="ParB"/>
    <property type="match status" value="1"/>
</dbReference>
<dbReference type="Proteomes" id="UP000183487">
    <property type="component" value="Unassembled WGS sequence"/>
</dbReference>
<dbReference type="InterPro" id="IPR041468">
    <property type="entry name" value="HTH_ParB/Spo0J"/>
</dbReference>
<dbReference type="InterPro" id="IPR050336">
    <property type="entry name" value="Chromosome_partition/occlusion"/>
</dbReference>
<evidence type="ECO:0000256" key="1">
    <source>
        <dbReference type="ARBA" id="ARBA00006295"/>
    </source>
</evidence>
<protein>
    <submittedName>
        <fullName evidence="5">PRTRC system ParB family protein</fullName>
    </submittedName>
</protein>
<organism evidence="5 6">
    <name type="scientific">Paraburkholderia fungorum</name>
    <dbReference type="NCBI Taxonomy" id="134537"/>
    <lineage>
        <taxon>Bacteria</taxon>
        <taxon>Pseudomonadati</taxon>
        <taxon>Pseudomonadota</taxon>
        <taxon>Betaproteobacteria</taxon>
        <taxon>Burkholderiales</taxon>
        <taxon>Burkholderiaceae</taxon>
        <taxon>Paraburkholderia</taxon>
    </lineage>
</organism>
<dbReference type="Gene3D" id="1.10.10.2830">
    <property type="match status" value="1"/>
</dbReference>
<comment type="similarity">
    <text evidence="1">Belongs to the ParB family.</text>
</comment>
<dbReference type="OrthoDB" id="9796891at2"/>
<gene>
    <name evidence="5" type="ORF">SAMN05443245_7451</name>
</gene>
<dbReference type="InterPro" id="IPR004437">
    <property type="entry name" value="ParB/RepB/Spo0J"/>
</dbReference>
<dbReference type="SUPFAM" id="SSF109709">
    <property type="entry name" value="KorB DNA-binding domain-like"/>
    <property type="match status" value="1"/>
</dbReference>
<dbReference type="GO" id="GO:0003677">
    <property type="term" value="F:DNA binding"/>
    <property type="evidence" value="ECO:0007669"/>
    <property type="project" value="InterPro"/>
</dbReference>
<dbReference type="NCBIfam" id="TIGR00180">
    <property type="entry name" value="parB_part"/>
    <property type="match status" value="1"/>
</dbReference>
<dbReference type="InterPro" id="IPR036086">
    <property type="entry name" value="ParB/Sulfiredoxin_sf"/>
</dbReference>
<sequence length="562" mass="60935">MQQPTIALKHIKIGRNPRTYFDPKKMAELTESIRERGVDTPVIVRPLNDVDFELIAGGRRYRAAMEAHGEEYPMPVSVRDVDDAEARIIALTENSQRDDLSPSEEAIDAAEMLGLLGGDRDEVAKRLGWSRSTLDSRLALMNCAQVVLEALNTRQITLGVAELLAALSKENQEKVLPVIVAEKRPVADVRKLVESASCALASAIFDKADCAGCPHNSSTQAQMFGEAIGTGNCTNRVCFTEKTEKQLETVAQPLRDEFQVVRIVRAGDNNTRVQLAVDGSKGVGLEQAKACHGCANYGAAVSALPDSLGKVYRGQCFDTVCNMKMVGKRIQAEKAAAQPEKSAAGKAKAAGKASNGASASTSTSISASTSTSTNPSVTVIAESEKVKAYRVKLWRKALRADIGVNHELARQYLIAIVLSGYARQIDDAVFRKLFARIAETEAPTGNLPKAVEAVQAASEVAQANLMIGMLFSAIDGLEVANLTSLCKTHRLDLKKHWKLDKEFLELITKSEMMVLADEIGIRTALGDNFKKVFGKSKPEVIEALLNVDGFDYEGKLPKVLKF</sequence>
<name>A0A1H1JWX2_9BURK</name>
<dbReference type="GO" id="GO:0005694">
    <property type="term" value="C:chromosome"/>
    <property type="evidence" value="ECO:0007669"/>
    <property type="project" value="TreeGrafter"/>
</dbReference>
<evidence type="ECO:0000313" key="5">
    <source>
        <dbReference type="EMBL" id="SDR54543.1"/>
    </source>
</evidence>
<dbReference type="PANTHER" id="PTHR33375">
    <property type="entry name" value="CHROMOSOME-PARTITIONING PROTEIN PARB-RELATED"/>
    <property type="match status" value="1"/>
</dbReference>